<accession>A0A091BEK8</accession>
<name>A0A091BEK8_9GAMM</name>
<dbReference type="InterPro" id="IPR032092">
    <property type="entry name" value="PilW"/>
</dbReference>
<dbReference type="EMBL" id="AWXU01000009">
    <property type="protein sequence ID" value="KFN51128.1"/>
    <property type="molecule type" value="Genomic_DNA"/>
</dbReference>
<organism evidence="1 2">
    <name type="scientific">Arenimonas composti TR7-09 = DSM 18010</name>
    <dbReference type="NCBI Taxonomy" id="1121013"/>
    <lineage>
        <taxon>Bacteria</taxon>
        <taxon>Pseudomonadati</taxon>
        <taxon>Pseudomonadota</taxon>
        <taxon>Gammaproteobacteria</taxon>
        <taxon>Lysobacterales</taxon>
        <taxon>Lysobacteraceae</taxon>
        <taxon>Arenimonas</taxon>
    </lineage>
</organism>
<evidence type="ECO:0000313" key="2">
    <source>
        <dbReference type="Proteomes" id="UP000029391"/>
    </source>
</evidence>
<keyword evidence="2" id="KW-1185">Reference proteome</keyword>
<dbReference type="eggNOG" id="COG4966">
    <property type="taxonomic scope" value="Bacteria"/>
</dbReference>
<dbReference type="AlphaFoldDB" id="A0A091BEK8"/>
<gene>
    <name evidence="1" type="ORF">P873_04315</name>
</gene>
<reference evidence="1 2" key="1">
    <citation type="submission" date="2013-09" db="EMBL/GenBank/DDBJ databases">
        <title>Genome sequencing of Arenimonas composti.</title>
        <authorList>
            <person name="Chen F."/>
            <person name="Wang G."/>
        </authorList>
    </citation>
    <scope>NUCLEOTIDE SEQUENCE [LARGE SCALE GENOMIC DNA]</scope>
    <source>
        <strain evidence="1 2">TR7-09</strain>
    </source>
</reference>
<dbReference type="Pfam" id="PF16074">
    <property type="entry name" value="PilW"/>
    <property type="match status" value="1"/>
</dbReference>
<dbReference type="InterPro" id="IPR045584">
    <property type="entry name" value="Pilin-like"/>
</dbReference>
<sequence length="311" mass="33251">MTLIELMVALLLGLLVSAAAIGAFLSNNRTQEATQNLSRMQENARIAFEIMARDLRQAAGNPCSNTIEVTNRVNGYNTAARWWANWDRASISRGFIGYNNSAPSGVTTVAGSDMLEVMAATAPSALVTDHSPPNIRVNSSTHGISTGDLVMVCDNRLAAIFQATVTGAVISHSASGNPGNTNANLGIAIGAGTPTAFVFNDNAVLSRLSAARWYVAPNGRGGNSLFRRSLRGGSPAGEVVEEVVEGVRDMQLQFLLPNTTNYTDTVAATRWGEVQAVRVQLTFESEGRVGTDGQQILRRLHHTIVLRNRTL</sequence>
<dbReference type="STRING" id="1121013.GCA_000426365_01449"/>
<dbReference type="SUPFAM" id="SSF54523">
    <property type="entry name" value="Pili subunits"/>
    <property type="match status" value="1"/>
</dbReference>
<protein>
    <recommendedName>
        <fullName evidence="3">Type IV pilus assembly protein PilW</fullName>
    </recommendedName>
</protein>
<proteinExistence type="predicted"/>
<comment type="caution">
    <text evidence="1">The sequence shown here is derived from an EMBL/GenBank/DDBJ whole genome shotgun (WGS) entry which is preliminary data.</text>
</comment>
<evidence type="ECO:0008006" key="3">
    <source>
        <dbReference type="Google" id="ProtNLM"/>
    </source>
</evidence>
<evidence type="ECO:0000313" key="1">
    <source>
        <dbReference type="EMBL" id="KFN51128.1"/>
    </source>
</evidence>
<dbReference type="Proteomes" id="UP000029391">
    <property type="component" value="Unassembled WGS sequence"/>
</dbReference>